<dbReference type="Pfam" id="PF08508">
    <property type="entry name" value="DUF1746"/>
    <property type="match status" value="1"/>
</dbReference>
<keyword evidence="1" id="KW-0472">Membrane</keyword>
<sequence>MPDLFTSLRYPNVEQTLSNNAAQLYKQKRQFLADLRTLMNTLVAVLVGILYLRDVSIFLLILRVSFQFALGSPFSGQLRYVLTEEARKEQHWFFICTIFIVNSISALSHVYYGLYSASRAVDGQLHGLWSVQFIGERLPRGRLELLVFDSLICGVQILYFCLMCTTDDLEVLSGGVSDASLNDDSILLDLVSDGYDGHVFLLTLDVWASVSNLLRIERRQRDADEPAALASIRERALQGLYV</sequence>
<accession>A0A4V1ADP6</accession>
<gene>
    <name evidence="3" type="primary">MPUL0A10850</name>
    <name evidence="3" type="ORF">METSCH_A10850</name>
</gene>
<dbReference type="InterPro" id="IPR013715">
    <property type="entry name" value="DUF1746"/>
</dbReference>
<protein>
    <recommendedName>
        <fullName evidence="2">DUF1746 domain-containing protein</fullName>
    </recommendedName>
</protein>
<evidence type="ECO:0000259" key="2">
    <source>
        <dbReference type="Pfam" id="PF08508"/>
    </source>
</evidence>
<reference evidence="4" key="1">
    <citation type="submission" date="2019-03" db="EMBL/GenBank/DDBJ databases">
        <title>Snf2 controls pulcherriminic acid biosynthesis and connects pigmentation and antifungal activity of the yeast Metschnikowia pulcherrima.</title>
        <authorList>
            <person name="Gore-Lloyd D."/>
            <person name="Sumann I."/>
            <person name="Brachmann A.O."/>
            <person name="Schneeberger K."/>
            <person name="Ortiz-Merino R.A."/>
            <person name="Moreno-Beltran M."/>
            <person name="Schlaefli M."/>
            <person name="Kirner P."/>
            <person name="Santos Kron A."/>
            <person name="Wolfe K.H."/>
            <person name="Piel J."/>
            <person name="Ahrens C.H."/>
            <person name="Henk D."/>
            <person name="Freimoser F.M."/>
        </authorList>
    </citation>
    <scope>NUCLEOTIDE SEQUENCE [LARGE SCALE GENOMIC DNA]</scope>
    <source>
        <strain evidence="4">APC 1.2</strain>
    </source>
</reference>
<name>A0A4V1ADP6_9ASCO</name>
<feature type="domain" description="DUF1746" evidence="2">
    <location>
        <begin position="40"/>
        <end position="159"/>
    </location>
</feature>
<dbReference type="AlphaFoldDB" id="A0A4V1ADP6"/>
<proteinExistence type="predicted"/>
<organism evidence="3 4">
    <name type="scientific">Metschnikowia aff. pulcherrima</name>
    <dbReference type="NCBI Taxonomy" id="2163413"/>
    <lineage>
        <taxon>Eukaryota</taxon>
        <taxon>Fungi</taxon>
        <taxon>Dikarya</taxon>
        <taxon>Ascomycota</taxon>
        <taxon>Saccharomycotina</taxon>
        <taxon>Pichiomycetes</taxon>
        <taxon>Metschnikowiaceae</taxon>
        <taxon>Metschnikowia</taxon>
    </lineage>
</organism>
<feature type="transmembrane region" description="Helical" evidence="1">
    <location>
        <begin position="92"/>
        <end position="112"/>
    </location>
</feature>
<dbReference type="InterPro" id="IPR038967">
    <property type="entry name" value="Dsc4-like"/>
</dbReference>
<dbReference type="GO" id="GO:0005783">
    <property type="term" value="C:endoplasmic reticulum"/>
    <property type="evidence" value="ECO:0007669"/>
    <property type="project" value="TreeGrafter"/>
</dbReference>
<evidence type="ECO:0000313" key="3">
    <source>
        <dbReference type="EMBL" id="QBM86443.1"/>
    </source>
</evidence>
<keyword evidence="1" id="KW-1133">Transmembrane helix</keyword>
<dbReference type="EMBL" id="CP034456">
    <property type="protein sequence ID" value="QBM86443.1"/>
    <property type="molecule type" value="Genomic_DNA"/>
</dbReference>
<dbReference type="GO" id="GO:0032933">
    <property type="term" value="P:SREBP signaling pathway"/>
    <property type="evidence" value="ECO:0007669"/>
    <property type="project" value="InterPro"/>
</dbReference>
<dbReference type="Proteomes" id="UP000292447">
    <property type="component" value="Chromosome I"/>
</dbReference>
<dbReference type="GO" id="GO:0044695">
    <property type="term" value="C:Dsc E3 ubiquitin ligase complex"/>
    <property type="evidence" value="ECO:0007669"/>
    <property type="project" value="InterPro"/>
</dbReference>
<evidence type="ECO:0000256" key="1">
    <source>
        <dbReference type="SAM" id="Phobius"/>
    </source>
</evidence>
<evidence type="ECO:0000313" key="4">
    <source>
        <dbReference type="Proteomes" id="UP000292447"/>
    </source>
</evidence>
<keyword evidence="4" id="KW-1185">Reference proteome</keyword>
<dbReference type="PANTHER" id="PTHR39405">
    <property type="entry name" value="DSC E3 UBIQUITIN LIGASE COMPLEX SUBUNIT 4"/>
    <property type="match status" value="1"/>
</dbReference>
<dbReference type="PANTHER" id="PTHR39405:SF1">
    <property type="entry name" value="DSC E3 UBIQUITIN LIGASE COMPLEX SUBUNIT 4"/>
    <property type="match status" value="1"/>
</dbReference>
<keyword evidence="1" id="KW-0812">Transmembrane</keyword>